<dbReference type="AlphaFoldDB" id="A0A370HZS1"/>
<protein>
    <submittedName>
        <fullName evidence="2">Uncharacterized protein</fullName>
    </submittedName>
</protein>
<evidence type="ECO:0000313" key="2">
    <source>
        <dbReference type="EMBL" id="RDI62454.1"/>
    </source>
</evidence>
<accession>A0A370HZS1</accession>
<name>A0A370HZS1_9HYPH</name>
<organism evidence="2 3">
    <name type="scientific">Microvirga subterranea</name>
    <dbReference type="NCBI Taxonomy" id="186651"/>
    <lineage>
        <taxon>Bacteria</taxon>
        <taxon>Pseudomonadati</taxon>
        <taxon>Pseudomonadota</taxon>
        <taxon>Alphaproteobacteria</taxon>
        <taxon>Hyphomicrobiales</taxon>
        <taxon>Methylobacteriaceae</taxon>
        <taxon>Microvirga</taxon>
    </lineage>
</organism>
<keyword evidence="3" id="KW-1185">Reference proteome</keyword>
<proteinExistence type="predicted"/>
<feature type="region of interest" description="Disordered" evidence="1">
    <location>
        <begin position="1"/>
        <end position="81"/>
    </location>
</feature>
<evidence type="ECO:0000313" key="3">
    <source>
        <dbReference type="Proteomes" id="UP000254925"/>
    </source>
</evidence>
<comment type="caution">
    <text evidence="2">The sequence shown here is derived from an EMBL/GenBank/DDBJ whole genome shotgun (WGS) entry which is preliminary data.</text>
</comment>
<dbReference type="EMBL" id="QQBB01000001">
    <property type="protein sequence ID" value="RDI62454.1"/>
    <property type="molecule type" value="Genomic_DNA"/>
</dbReference>
<dbReference type="RefSeq" id="WP_114768570.1">
    <property type="nucleotide sequence ID" value="NZ_QQBB01000001.1"/>
</dbReference>
<dbReference type="OrthoDB" id="8020839at2"/>
<evidence type="ECO:0000256" key="1">
    <source>
        <dbReference type="SAM" id="MobiDB-lite"/>
    </source>
</evidence>
<gene>
    <name evidence="2" type="ORF">DES45_101724</name>
</gene>
<reference evidence="2 3" key="1">
    <citation type="submission" date="2018-07" db="EMBL/GenBank/DDBJ databases">
        <title>Genomic Encyclopedia of Type Strains, Phase IV (KMG-IV): sequencing the most valuable type-strain genomes for metagenomic binning, comparative biology and taxonomic classification.</title>
        <authorList>
            <person name="Goeker M."/>
        </authorList>
    </citation>
    <scope>NUCLEOTIDE SEQUENCE [LARGE SCALE GENOMIC DNA]</scope>
    <source>
        <strain evidence="2 3">DSM 14364</strain>
    </source>
</reference>
<feature type="compositionally biased region" description="Basic and acidic residues" evidence="1">
    <location>
        <begin position="15"/>
        <end position="27"/>
    </location>
</feature>
<dbReference type="Proteomes" id="UP000254925">
    <property type="component" value="Unassembled WGS sequence"/>
</dbReference>
<sequence length="81" mass="8019">MGNAGYGNHTQDYGDAGRTDPAKEQERQASSTKGAGKKDQAGDTPPAGPHADPSLTNPDATPGAGTLPSASRDSDVDPAGG</sequence>